<name>A0A8W8JX39_MAGGI</name>
<evidence type="ECO:0000256" key="1">
    <source>
        <dbReference type="ARBA" id="ARBA00001968"/>
    </source>
</evidence>
<proteinExistence type="predicted"/>
<evidence type="ECO:0000313" key="5">
    <source>
        <dbReference type="Proteomes" id="UP000005408"/>
    </source>
</evidence>
<dbReference type="InterPro" id="IPR027806">
    <property type="entry name" value="HARBI1_dom"/>
</dbReference>
<comment type="cofactor">
    <cofactor evidence="1">
        <name>a divalent metal cation</name>
        <dbReference type="ChEBI" id="CHEBI:60240"/>
    </cofactor>
</comment>
<dbReference type="Pfam" id="PF13359">
    <property type="entry name" value="DDE_Tnp_4"/>
    <property type="match status" value="1"/>
</dbReference>
<accession>A0A8W8JX39</accession>
<evidence type="ECO:0000313" key="4">
    <source>
        <dbReference type="EnsemblMetazoa" id="G21435.1:cds"/>
    </source>
</evidence>
<protein>
    <recommendedName>
        <fullName evidence="3">DDE Tnp4 domain-containing protein</fullName>
    </recommendedName>
</protein>
<dbReference type="EnsemblMetazoa" id="G21435.1">
    <property type="protein sequence ID" value="G21435.1:cds"/>
    <property type="gene ID" value="G21435"/>
</dbReference>
<feature type="domain" description="DDE Tnp4" evidence="3">
    <location>
        <begin position="29"/>
        <end position="85"/>
    </location>
</feature>
<reference evidence="4" key="1">
    <citation type="submission" date="2022-08" db="UniProtKB">
        <authorList>
            <consortium name="EnsemblMetazoa"/>
        </authorList>
    </citation>
    <scope>IDENTIFICATION</scope>
    <source>
        <strain evidence="4">05x7-T-G4-1.051#20</strain>
    </source>
</reference>
<dbReference type="GO" id="GO:0046872">
    <property type="term" value="F:metal ion binding"/>
    <property type="evidence" value="ECO:0007669"/>
    <property type="project" value="UniProtKB-KW"/>
</dbReference>
<sequence length="128" mass="14247">MRFLQINTCFPGATHDSFVLSNSGLSANQHEVNYNEAHGKTRVVIEKSFGVLKSRFRCLHRTGGVLPFSPSRCSQIIQCCIRLHNLAVSEKVPLLEGVVVQNINDNAVFNANAPRRAQDVRIQVANLF</sequence>
<organism evidence="4 5">
    <name type="scientific">Magallana gigas</name>
    <name type="common">Pacific oyster</name>
    <name type="synonym">Crassostrea gigas</name>
    <dbReference type="NCBI Taxonomy" id="29159"/>
    <lineage>
        <taxon>Eukaryota</taxon>
        <taxon>Metazoa</taxon>
        <taxon>Spiralia</taxon>
        <taxon>Lophotrochozoa</taxon>
        <taxon>Mollusca</taxon>
        <taxon>Bivalvia</taxon>
        <taxon>Autobranchia</taxon>
        <taxon>Pteriomorphia</taxon>
        <taxon>Ostreida</taxon>
        <taxon>Ostreoidea</taxon>
        <taxon>Ostreidae</taxon>
        <taxon>Magallana</taxon>
    </lineage>
</organism>
<dbReference type="AlphaFoldDB" id="A0A8W8JX39"/>
<keyword evidence="2" id="KW-0479">Metal-binding</keyword>
<keyword evidence="5" id="KW-1185">Reference proteome</keyword>
<evidence type="ECO:0000259" key="3">
    <source>
        <dbReference type="Pfam" id="PF13359"/>
    </source>
</evidence>
<dbReference type="Proteomes" id="UP000005408">
    <property type="component" value="Unassembled WGS sequence"/>
</dbReference>
<evidence type="ECO:0000256" key="2">
    <source>
        <dbReference type="ARBA" id="ARBA00022723"/>
    </source>
</evidence>